<dbReference type="Pfam" id="PF12320">
    <property type="entry name" value="SbcD_C"/>
    <property type="match status" value="1"/>
</dbReference>
<dbReference type="InterPro" id="IPR026843">
    <property type="entry name" value="SbcD_C"/>
</dbReference>
<dbReference type="PANTHER" id="PTHR30337:SF0">
    <property type="entry name" value="NUCLEASE SBCCD SUBUNIT D"/>
    <property type="match status" value="1"/>
</dbReference>
<evidence type="ECO:0000259" key="9">
    <source>
        <dbReference type="Pfam" id="PF12320"/>
    </source>
</evidence>
<dbReference type="InterPro" id="IPR050535">
    <property type="entry name" value="DNA_Repair-Maintenance_Comp"/>
</dbReference>
<keyword evidence="7" id="KW-0255">Endonuclease</keyword>
<evidence type="ECO:0000256" key="1">
    <source>
        <dbReference type="ARBA" id="ARBA00010555"/>
    </source>
</evidence>
<evidence type="ECO:0000256" key="2">
    <source>
        <dbReference type="ARBA" id="ARBA00011322"/>
    </source>
</evidence>
<evidence type="ECO:0000313" key="11">
    <source>
        <dbReference type="Proteomes" id="UP001500728"/>
    </source>
</evidence>
<feature type="domain" description="Nuclease SbcCD subunit D C-terminal" evidence="9">
    <location>
        <begin position="279"/>
        <end position="368"/>
    </location>
</feature>
<dbReference type="InterPro" id="IPR029052">
    <property type="entry name" value="Metallo-depent_PP-like"/>
</dbReference>
<comment type="function">
    <text evidence="7">SbcCD cleaves DNA hairpin structures. These structures can inhibit DNA replication and are intermediates in certain DNA recombination reactions. The complex acts as a 3'-&gt;5' double strand exonuclease that can open hairpins. It also has a 5' single-strand endonuclease activity.</text>
</comment>
<dbReference type="InterPro" id="IPR041796">
    <property type="entry name" value="Mre11_N"/>
</dbReference>
<reference evidence="11" key="1">
    <citation type="journal article" date="2019" name="Int. J. Syst. Evol. Microbiol.">
        <title>The Global Catalogue of Microorganisms (GCM) 10K type strain sequencing project: providing services to taxonomists for standard genome sequencing and annotation.</title>
        <authorList>
            <consortium name="The Broad Institute Genomics Platform"/>
            <consortium name="The Broad Institute Genome Sequencing Center for Infectious Disease"/>
            <person name="Wu L."/>
            <person name="Ma J."/>
        </authorList>
    </citation>
    <scope>NUCLEOTIDE SEQUENCE [LARGE SCALE GENOMIC DNA]</scope>
    <source>
        <strain evidence="11">JCM 9381</strain>
    </source>
</reference>
<gene>
    <name evidence="7" type="primary">sbcD</name>
    <name evidence="10" type="ORF">GCM10010469_35340</name>
</gene>
<comment type="caution">
    <text evidence="10">The sequence shown here is derived from an EMBL/GenBank/DDBJ whole genome shotgun (WGS) entry which is preliminary data.</text>
</comment>
<evidence type="ECO:0000256" key="4">
    <source>
        <dbReference type="ARBA" id="ARBA00022722"/>
    </source>
</evidence>
<evidence type="ECO:0000256" key="3">
    <source>
        <dbReference type="ARBA" id="ARBA00013365"/>
    </source>
</evidence>
<dbReference type="CDD" id="cd00840">
    <property type="entry name" value="MPP_Mre11_N"/>
    <property type="match status" value="1"/>
</dbReference>
<protein>
    <recommendedName>
        <fullName evidence="3 7">Nuclease SbcCD subunit D</fullName>
    </recommendedName>
</protein>
<dbReference type="SUPFAM" id="SSF56300">
    <property type="entry name" value="Metallo-dependent phosphatases"/>
    <property type="match status" value="1"/>
</dbReference>
<keyword evidence="11" id="KW-1185">Reference proteome</keyword>
<evidence type="ECO:0000259" key="8">
    <source>
        <dbReference type="Pfam" id="PF00149"/>
    </source>
</evidence>
<feature type="domain" description="Calcineurin-like phosphoesterase" evidence="8">
    <location>
        <begin position="3"/>
        <end position="230"/>
    </location>
</feature>
<dbReference type="Pfam" id="PF00149">
    <property type="entry name" value="Metallophos"/>
    <property type="match status" value="1"/>
</dbReference>
<keyword evidence="6 7" id="KW-0269">Exonuclease</keyword>
<evidence type="ECO:0000256" key="7">
    <source>
        <dbReference type="RuleBase" id="RU363069"/>
    </source>
</evidence>
<keyword evidence="4 7" id="KW-0540">Nuclease</keyword>
<organism evidence="10 11">
    <name type="scientific">Streptomyces labedae</name>
    <dbReference type="NCBI Taxonomy" id="285569"/>
    <lineage>
        <taxon>Bacteria</taxon>
        <taxon>Bacillati</taxon>
        <taxon>Actinomycetota</taxon>
        <taxon>Actinomycetes</taxon>
        <taxon>Kitasatosporales</taxon>
        <taxon>Streptomycetaceae</taxon>
        <taxon>Streptomyces</taxon>
    </lineage>
</organism>
<keyword evidence="5 7" id="KW-0378">Hydrolase</keyword>
<dbReference type="InterPro" id="IPR004593">
    <property type="entry name" value="SbcD"/>
</dbReference>
<dbReference type="GO" id="GO:0004527">
    <property type="term" value="F:exonuclease activity"/>
    <property type="evidence" value="ECO:0007669"/>
    <property type="project" value="UniProtKB-KW"/>
</dbReference>
<dbReference type="InterPro" id="IPR004843">
    <property type="entry name" value="Calcineurin-like_PHP"/>
</dbReference>
<keyword evidence="7" id="KW-0235">DNA replication</keyword>
<name>A0ABP6QXW4_9ACTN</name>
<keyword evidence="7" id="KW-0233">DNA recombination</keyword>
<dbReference type="Gene3D" id="3.60.21.10">
    <property type="match status" value="1"/>
</dbReference>
<evidence type="ECO:0000256" key="5">
    <source>
        <dbReference type="ARBA" id="ARBA00022801"/>
    </source>
</evidence>
<accession>A0ABP6QXW4</accession>
<dbReference type="EMBL" id="BAAAUW010000015">
    <property type="protein sequence ID" value="GAA3265117.1"/>
    <property type="molecule type" value="Genomic_DNA"/>
</dbReference>
<comment type="subunit">
    <text evidence="2 7">Heterodimer of SbcC and SbcD.</text>
</comment>
<dbReference type="PANTHER" id="PTHR30337">
    <property type="entry name" value="COMPONENT OF ATP-DEPENDENT DSDNA EXONUCLEASE"/>
    <property type="match status" value="1"/>
</dbReference>
<dbReference type="NCBIfam" id="TIGR00619">
    <property type="entry name" value="sbcd"/>
    <property type="match status" value="1"/>
</dbReference>
<evidence type="ECO:0000256" key="6">
    <source>
        <dbReference type="ARBA" id="ARBA00022839"/>
    </source>
</evidence>
<comment type="similarity">
    <text evidence="1 7">Belongs to the SbcD family.</text>
</comment>
<sequence length="400" mass="43867">MLMRFLHTSDWHLGRRFHGEDLIPAQRAFLDHMVATARTEAIDAILVAGDIYDRAIPSLDAVRLFNRALHRFADLGVPIIMISGNHDSAHRLGVGSGLFARAGIHLRTDPDTCDVPVVLNDADGPVAVYGIPYLEPSMVRTQLEAEAASHRAVLTAALHKIHSDLTNHQPAGTRSVVLAHAFVTPGTGQSEEPRVEESTSERDISVGGVAHVGADVFDGIDYVALGHLHGPQKITDRAHYSGSPLPYSFSEAGHTKSFTLVDLTPGTTPTVTRLPCPTPHRLERIQGPLEDLLNHPDHETLKDAWLEVTLTDPALPFEAMARLRRRFPHTLSLKHQRAFIPAQATDTPTYTQRLQGRTELDIACDFITDLRGSAPTPDEHALLQQAVDAARVNEQQKETV</sequence>
<evidence type="ECO:0000313" key="10">
    <source>
        <dbReference type="EMBL" id="GAA3265117.1"/>
    </source>
</evidence>
<proteinExistence type="inferred from homology"/>
<dbReference type="Proteomes" id="UP001500728">
    <property type="component" value="Unassembled WGS sequence"/>
</dbReference>